<evidence type="ECO:0000313" key="3">
    <source>
        <dbReference type="Proteomes" id="UP000676409"/>
    </source>
</evidence>
<organism evidence="2 3">
    <name type="scientific">Phenylobacterium montanum</name>
    <dbReference type="NCBI Taxonomy" id="2823693"/>
    <lineage>
        <taxon>Bacteria</taxon>
        <taxon>Pseudomonadati</taxon>
        <taxon>Pseudomonadota</taxon>
        <taxon>Alphaproteobacteria</taxon>
        <taxon>Caulobacterales</taxon>
        <taxon>Caulobacteraceae</taxon>
        <taxon>Phenylobacterium</taxon>
    </lineage>
</organism>
<feature type="transmembrane region" description="Helical" evidence="1">
    <location>
        <begin position="67"/>
        <end position="87"/>
    </location>
</feature>
<dbReference type="EMBL" id="CP073078">
    <property type="protein sequence ID" value="QUD89582.1"/>
    <property type="molecule type" value="Genomic_DNA"/>
</dbReference>
<dbReference type="KEGG" id="caul:KCG34_06790"/>
<keyword evidence="1" id="KW-1133">Transmembrane helix</keyword>
<evidence type="ECO:0000256" key="1">
    <source>
        <dbReference type="SAM" id="Phobius"/>
    </source>
</evidence>
<dbReference type="InterPro" id="IPR052998">
    <property type="entry name" value="Hetero-Diels-Alderase-like"/>
</dbReference>
<evidence type="ECO:0008006" key="4">
    <source>
        <dbReference type="Google" id="ProtNLM"/>
    </source>
</evidence>
<keyword evidence="1" id="KW-0812">Transmembrane</keyword>
<dbReference type="AlphaFoldDB" id="A0A975IW07"/>
<dbReference type="RefSeq" id="WP_211939634.1">
    <property type="nucleotide sequence ID" value="NZ_CP073078.1"/>
</dbReference>
<protein>
    <recommendedName>
        <fullName evidence="4">SMP-30/Gluconolactonase/LRE-like region domain-containing protein</fullName>
    </recommendedName>
</protein>
<evidence type="ECO:0000313" key="2">
    <source>
        <dbReference type="EMBL" id="QUD89582.1"/>
    </source>
</evidence>
<dbReference type="InterPro" id="IPR011042">
    <property type="entry name" value="6-blade_b-propeller_TolB-like"/>
</dbReference>
<gene>
    <name evidence="2" type="ORF">KCG34_06790</name>
</gene>
<reference evidence="2" key="1">
    <citation type="submission" date="2021-04" db="EMBL/GenBank/DDBJ databases">
        <title>The complete genome sequence of Caulobacter sp. S6.</title>
        <authorList>
            <person name="Tang Y."/>
            <person name="Ouyang W."/>
            <person name="Liu Q."/>
            <person name="Huang B."/>
            <person name="Guo Z."/>
            <person name="Lei P."/>
        </authorList>
    </citation>
    <scope>NUCLEOTIDE SEQUENCE</scope>
    <source>
        <strain evidence="2">S6</strain>
    </source>
</reference>
<dbReference type="PANTHER" id="PTHR42060">
    <property type="entry name" value="NHL REPEAT-CONTAINING PROTEIN-RELATED"/>
    <property type="match status" value="1"/>
</dbReference>
<keyword evidence="3" id="KW-1185">Reference proteome</keyword>
<dbReference type="Proteomes" id="UP000676409">
    <property type="component" value="Chromosome"/>
</dbReference>
<proteinExistence type="predicted"/>
<name>A0A975IW07_9CAUL</name>
<feature type="transmembrane region" description="Helical" evidence="1">
    <location>
        <begin position="42"/>
        <end position="60"/>
    </location>
</feature>
<keyword evidence="1" id="KW-0472">Membrane</keyword>
<feature type="transmembrane region" description="Helical" evidence="1">
    <location>
        <begin position="93"/>
        <end position="111"/>
    </location>
</feature>
<dbReference type="PANTHER" id="PTHR42060:SF1">
    <property type="entry name" value="NHL REPEAT-CONTAINING PROTEIN"/>
    <property type="match status" value="1"/>
</dbReference>
<dbReference type="SUPFAM" id="SSF63829">
    <property type="entry name" value="Calcium-dependent phosphotriesterase"/>
    <property type="match status" value="1"/>
</dbReference>
<sequence>MMSPTLDLQALAAAAFFAAALGLLTRPRFARSALSPFPTGQLGRVILAGLALLPATVLAASMAVPFLAFFAAVLGAVITLILALYAFARGVRAIWPLPVAMLLTMALIAGLQPLGLKVMLLPKADPLPYVPVPASVVKTYGEGVWFESVRAGPDGTLYLAANIGLDFSRGDYYRRAHGEVIARKTDGSERILFTTPTGSAAGVFAVAPDGTLYMSSNGVTPGIWRITQDGHGKMLVRLPRGAWPNGLDFGPDGDLYSPDSSLGLVWRVDPRSGAAQVAVKDRSLSARPFISLAPGANGLHFKGRDMIVTVSDSTKVLSFEMDQAGKFKAPKTLASGIPGDDFAIGRDESFFITTHPYNTVVRVAPDGRRSVVADARDSIVGATDAVFGRTDADRDTLYVATDGGAFRGGTRTRGQLVALKPYARN</sequence>
<accession>A0A975IW07</accession>
<dbReference type="Gene3D" id="2.120.10.30">
    <property type="entry name" value="TolB, C-terminal domain"/>
    <property type="match status" value="1"/>
</dbReference>